<accession>A0A0V1ARZ0</accession>
<evidence type="ECO:0000313" key="2">
    <source>
        <dbReference type="EMBL" id="KRY26947.1"/>
    </source>
</evidence>
<feature type="compositionally biased region" description="Polar residues" evidence="1">
    <location>
        <begin position="98"/>
        <end position="110"/>
    </location>
</feature>
<dbReference type="Proteomes" id="UP000054653">
    <property type="component" value="Unassembled WGS sequence"/>
</dbReference>
<evidence type="ECO:0000313" key="3">
    <source>
        <dbReference type="Proteomes" id="UP000054653"/>
    </source>
</evidence>
<feature type="region of interest" description="Disordered" evidence="1">
    <location>
        <begin position="82"/>
        <end position="110"/>
    </location>
</feature>
<comment type="caution">
    <text evidence="2">The sequence shown here is derived from an EMBL/GenBank/DDBJ whole genome shotgun (WGS) entry which is preliminary data.</text>
</comment>
<reference evidence="2 3" key="1">
    <citation type="submission" date="2015-01" db="EMBL/GenBank/DDBJ databases">
        <title>Evolution of Trichinella species and genotypes.</title>
        <authorList>
            <person name="Korhonen P.K."/>
            <person name="Edoardo P."/>
            <person name="Giuseppe L.R."/>
            <person name="Gasser R.B."/>
        </authorList>
    </citation>
    <scope>NUCLEOTIDE SEQUENCE [LARGE SCALE GENOMIC DNA]</scope>
    <source>
        <strain evidence="2">ISS120</strain>
    </source>
</reference>
<proteinExistence type="predicted"/>
<sequence>MEQDCDWHRFSNWVLVLLGQFCSSLLLRLKSLGQIFPIFNNSNIINFATSFLWYLDHKYVHQNAQALTPGHQITTFAINSKIPRNDGTHKPQHHLGSVTKSVDVSMESSA</sequence>
<dbReference type="EMBL" id="JYDI01001679">
    <property type="protein sequence ID" value="KRY26947.1"/>
    <property type="molecule type" value="Genomic_DNA"/>
</dbReference>
<name>A0A0V1ARZ0_TRIBR</name>
<gene>
    <name evidence="2" type="ORF">T03_16517</name>
</gene>
<organism evidence="2 3">
    <name type="scientific">Trichinella britovi</name>
    <name type="common">Parasitic roundworm</name>
    <dbReference type="NCBI Taxonomy" id="45882"/>
    <lineage>
        <taxon>Eukaryota</taxon>
        <taxon>Metazoa</taxon>
        <taxon>Ecdysozoa</taxon>
        <taxon>Nematoda</taxon>
        <taxon>Enoplea</taxon>
        <taxon>Dorylaimia</taxon>
        <taxon>Trichinellida</taxon>
        <taxon>Trichinellidae</taxon>
        <taxon>Trichinella</taxon>
    </lineage>
</organism>
<keyword evidence="3" id="KW-1185">Reference proteome</keyword>
<protein>
    <submittedName>
        <fullName evidence="2">Uncharacterized protein</fullName>
    </submittedName>
</protein>
<dbReference type="AlphaFoldDB" id="A0A0V1ARZ0"/>
<evidence type="ECO:0000256" key="1">
    <source>
        <dbReference type="SAM" id="MobiDB-lite"/>
    </source>
</evidence>